<dbReference type="Proteomes" id="UP000246145">
    <property type="component" value="Unassembled WGS sequence"/>
</dbReference>
<dbReference type="EMBL" id="QEKO01000001">
    <property type="protein sequence ID" value="PVY68274.1"/>
    <property type="molecule type" value="Genomic_DNA"/>
</dbReference>
<gene>
    <name evidence="1" type="ORF">C7440_0668</name>
</gene>
<dbReference type="InterPro" id="IPR012659">
    <property type="entry name" value="CHP02444"/>
</dbReference>
<dbReference type="AlphaFoldDB" id="A0A2U1CR13"/>
<name>A0A2U1CR13_9BURK</name>
<dbReference type="Pfam" id="PF09523">
    <property type="entry name" value="DUF2390"/>
    <property type="match status" value="1"/>
</dbReference>
<sequence>MRDELEARFDELWEFSLSTYKMQGVSTACLRLQDEYDLDVNVLLLCLFAGSRGHTLSVQDFTLIETRVSPWRKSIIQVLRAARRSLKSERRSSGKIIEDLYTDVLATELKAEQYEQYLIASTVAISKGASDASIISHNLVGYLRASGTPAKEDILFDLAKLLSGVMEIQVCDATSMLRGTDIDMRENTNI</sequence>
<accession>A0A2U1CR13</accession>
<reference evidence="1 2" key="1">
    <citation type="submission" date="2018-04" db="EMBL/GenBank/DDBJ databases">
        <title>Genomic Encyclopedia of Type Strains, Phase IV (KMG-IV): sequencing the most valuable type-strain genomes for metagenomic binning, comparative biology and taxonomic classification.</title>
        <authorList>
            <person name="Goeker M."/>
        </authorList>
    </citation>
    <scope>NUCLEOTIDE SEQUENCE [LARGE SCALE GENOMIC DNA]</scope>
    <source>
        <strain evidence="1 2">DSM 10065</strain>
    </source>
</reference>
<protein>
    <submittedName>
        <fullName evidence="1">Uncharacterized protein (TIGR02444 family)</fullName>
    </submittedName>
</protein>
<proteinExistence type="predicted"/>
<dbReference type="NCBIfam" id="TIGR02444">
    <property type="entry name" value="TIGR02444 family protein"/>
    <property type="match status" value="1"/>
</dbReference>
<evidence type="ECO:0000313" key="1">
    <source>
        <dbReference type="EMBL" id="PVY68274.1"/>
    </source>
</evidence>
<comment type="caution">
    <text evidence="1">The sequence shown here is derived from an EMBL/GenBank/DDBJ whole genome shotgun (WGS) entry which is preliminary data.</text>
</comment>
<dbReference type="RefSeq" id="WP_116517469.1">
    <property type="nucleotide sequence ID" value="NZ_JACCEX010000001.1"/>
</dbReference>
<keyword evidence="2" id="KW-1185">Reference proteome</keyword>
<dbReference type="OrthoDB" id="8690258at2"/>
<organism evidence="1 2">
    <name type="scientific">Pusillimonas noertemannii</name>
    <dbReference type="NCBI Taxonomy" id="305977"/>
    <lineage>
        <taxon>Bacteria</taxon>
        <taxon>Pseudomonadati</taxon>
        <taxon>Pseudomonadota</taxon>
        <taxon>Betaproteobacteria</taxon>
        <taxon>Burkholderiales</taxon>
        <taxon>Alcaligenaceae</taxon>
        <taxon>Pusillimonas</taxon>
    </lineage>
</organism>
<evidence type="ECO:0000313" key="2">
    <source>
        <dbReference type="Proteomes" id="UP000246145"/>
    </source>
</evidence>